<evidence type="ECO:0000313" key="1">
    <source>
        <dbReference type="EMBL" id="KDQ19925.1"/>
    </source>
</evidence>
<dbReference type="Proteomes" id="UP000027195">
    <property type="component" value="Unassembled WGS sequence"/>
</dbReference>
<dbReference type="Pfam" id="PF14441">
    <property type="entry name" value="OTT_1508_deam"/>
    <property type="match status" value="1"/>
</dbReference>
<sequence length="256" mass="28711">MDGTSSKKFSPHHCIAKLLSLDKHIQSITQVALSRRLSPYLRTSTFNPIPVPPYTVAYESVAPTVEDVQAAIRENIGVADSNDEYETVVKDTTKRVKTPAVYDAELNAHCGCSLLAYHLKHPRIVPLRYIGVSKSLCFACQTFFTLYNQHARAFGQAPFCFKAANWKLYPRWVFLHFGADDTCIPKPVTDLLDKVRTDMIATIKIWLQVYVREKSRERVVSDSTAASRELPTVGIRQAEEAKHAEALTKVAASLGW</sequence>
<accession>A0A067MZ06</accession>
<dbReference type="STRING" id="930990.A0A067MZ06"/>
<protein>
    <submittedName>
        <fullName evidence="1">Uncharacterized protein</fullName>
    </submittedName>
</protein>
<gene>
    <name evidence="1" type="ORF">BOTBODRAFT_27340</name>
</gene>
<name>A0A067MZ06_BOTB1</name>
<dbReference type="AlphaFoldDB" id="A0A067MZ06"/>
<organism evidence="1 2">
    <name type="scientific">Botryobasidium botryosum (strain FD-172 SS1)</name>
    <dbReference type="NCBI Taxonomy" id="930990"/>
    <lineage>
        <taxon>Eukaryota</taxon>
        <taxon>Fungi</taxon>
        <taxon>Dikarya</taxon>
        <taxon>Basidiomycota</taxon>
        <taxon>Agaricomycotina</taxon>
        <taxon>Agaricomycetes</taxon>
        <taxon>Cantharellales</taxon>
        <taxon>Botryobasidiaceae</taxon>
        <taxon>Botryobasidium</taxon>
    </lineage>
</organism>
<proteinExistence type="predicted"/>
<reference evidence="2" key="1">
    <citation type="journal article" date="2014" name="Proc. Natl. Acad. Sci. U.S.A.">
        <title>Extensive sampling of basidiomycete genomes demonstrates inadequacy of the white-rot/brown-rot paradigm for wood decay fungi.</title>
        <authorList>
            <person name="Riley R."/>
            <person name="Salamov A.A."/>
            <person name="Brown D.W."/>
            <person name="Nagy L.G."/>
            <person name="Floudas D."/>
            <person name="Held B.W."/>
            <person name="Levasseur A."/>
            <person name="Lombard V."/>
            <person name="Morin E."/>
            <person name="Otillar R."/>
            <person name="Lindquist E.A."/>
            <person name="Sun H."/>
            <person name="LaButti K.M."/>
            <person name="Schmutz J."/>
            <person name="Jabbour D."/>
            <person name="Luo H."/>
            <person name="Baker S.E."/>
            <person name="Pisabarro A.G."/>
            <person name="Walton J.D."/>
            <person name="Blanchette R.A."/>
            <person name="Henrissat B."/>
            <person name="Martin F."/>
            <person name="Cullen D."/>
            <person name="Hibbett D.S."/>
            <person name="Grigoriev I.V."/>
        </authorList>
    </citation>
    <scope>NUCLEOTIDE SEQUENCE [LARGE SCALE GENOMIC DNA]</scope>
    <source>
        <strain evidence="2">FD-172 SS1</strain>
    </source>
</reference>
<dbReference type="OrthoDB" id="2939423at2759"/>
<dbReference type="EMBL" id="KL198018">
    <property type="protein sequence ID" value="KDQ19925.1"/>
    <property type="molecule type" value="Genomic_DNA"/>
</dbReference>
<evidence type="ECO:0000313" key="2">
    <source>
        <dbReference type="Proteomes" id="UP000027195"/>
    </source>
</evidence>
<dbReference type="HOGENOM" id="CLU_1085824_0_0_1"/>
<dbReference type="InParanoid" id="A0A067MZ06"/>
<dbReference type="InterPro" id="IPR027796">
    <property type="entry name" value="OTT_1508_deam-like"/>
</dbReference>
<keyword evidence="2" id="KW-1185">Reference proteome</keyword>